<reference evidence="2 3" key="1">
    <citation type="submission" date="2014-02" db="EMBL/GenBank/DDBJ databases">
        <title>The genome sequence of Colletotrichum salicis CBS 607.94.</title>
        <authorList>
            <person name="Baroncelli R."/>
            <person name="Thon M.R."/>
        </authorList>
    </citation>
    <scope>NUCLEOTIDE SEQUENCE [LARGE SCALE GENOMIC DNA]</scope>
    <source>
        <strain evidence="2 3">CBS 607.94</strain>
    </source>
</reference>
<protein>
    <submittedName>
        <fullName evidence="2">Uncharacterized protein</fullName>
    </submittedName>
</protein>
<proteinExistence type="predicted"/>
<keyword evidence="3" id="KW-1185">Reference proteome</keyword>
<organism evidence="2 3">
    <name type="scientific">Colletotrichum salicis</name>
    <dbReference type="NCBI Taxonomy" id="1209931"/>
    <lineage>
        <taxon>Eukaryota</taxon>
        <taxon>Fungi</taxon>
        <taxon>Dikarya</taxon>
        <taxon>Ascomycota</taxon>
        <taxon>Pezizomycotina</taxon>
        <taxon>Sordariomycetes</taxon>
        <taxon>Hypocreomycetidae</taxon>
        <taxon>Glomerellales</taxon>
        <taxon>Glomerellaceae</taxon>
        <taxon>Colletotrichum</taxon>
        <taxon>Colletotrichum acutatum species complex</taxon>
    </lineage>
</organism>
<feature type="region of interest" description="Disordered" evidence="1">
    <location>
        <begin position="78"/>
        <end position="99"/>
    </location>
</feature>
<name>A0A135RPY2_9PEZI</name>
<evidence type="ECO:0000313" key="2">
    <source>
        <dbReference type="EMBL" id="KXH25645.1"/>
    </source>
</evidence>
<sequence>MATMAQEQLRPAHHREHATGLISENTTRNTGAIKVTIQRNTVEVQENPNTNRAAKATIKKDWKASELAVTVAEDVKPCRDSGPLATRCSAAQGYGRRTR</sequence>
<evidence type="ECO:0000256" key="1">
    <source>
        <dbReference type="SAM" id="MobiDB-lite"/>
    </source>
</evidence>
<accession>A0A135RPY2</accession>
<evidence type="ECO:0000313" key="3">
    <source>
        <dbReference type="Proteomes" id="UP000070121"/>
    </source>
</evidence>
<dbReference type="Proteomes" id="UP000070121">
    <property type="component" value="Unassembled WGS sequence"/>
</dbReference>
<feature type="region of interest" description="Disordered" evidence="1">
    <location>
        <begin position="1"/>
        <end position="27"/>
    </location>
</feature>
<dbReference type="AlphaFoldDB" id="A0A135RPY2"/>
<dbReference type="EMBL" id="JFFI01002743">
    <property type="protein sequence ID" value="KXH25645.1"/>
    <property type="molecule type" value="Genomic_DNA"/>
</dbReference>
<comment type="caution">
    <text evidence="2">The sequence shown here is derived from an EMBL/GenBank/DDBJ whole genome shotgun (WGS) entry which is preliminary data.</text>
</comment>
<gene>
    <name evidence="2" type="ORF">CSAL01_13332</name>
</gene>